<evidence type="ECO:0000313" key="2">
    <source>
        <dbReference type="EMBL" id="TFW71405.1"/>
    </source>
</evidence>
<accession>A0A4Y9VQX1</accession>
<evidence type="ECO:0000313" key="3">
    <source>
        <dbReference type="Proteomes" id="UP000297706"/>
    </source>
</evidence>
<gene>
    <name evidence="2" type="ORF">C3Y98_04675</name>
</gene>
<keyword evidence="1" id="KW-0812">Transmembrane</keyword>
<protein>
    <recommendedName>
        <fullName evidence="4">Phage tail tape measure protein</fullName>
    </recommendedName>
</protein>
<evidence type="ECO:0008006" key="4">
    <source>
        <dbReference type="Google" id="ProtNLM"/>
    </source>
</evidence>
<evidence type="ECO:0000256" key="1">
    <source>
        <dbReference type="SAM" id="Phobius"/>
    </source>
</evidence>
<dbReference type="OrthoDB" id="8543134at2"/>
<feature type="transmembrane region" description="Helical" evidence="1">
    <location>
        <begin position="350"/>
        <end position="375"/>
    </location>
</feature>
<keyword evidence="1" id="KW-0472">Membrane</keyword>
<keyword evidence="3" id="KW-1185">Reference proteome</keyword>
<feature type="transmembrane region" description="Helical" evidence="1">
    <location>
        <begin position="314"/>
        <end position="338"/>
    </location>
</feature>
<dbReference type="EMBL" id="PQVH01000008">
    <property type="protein sequence ID" value="TFW71405.1"/>
    <property type="molecule type" value="Genomic_DNA"/>
</dbReference>
<dbReference type="RefSeq" id="WP_135276952.1">
    <property type="nucleotide sequence ID" value="NZ_PQVH01000008.1"/>
</dbReference>
<feature type="transmembrane region" description="Helical" evidence="1">
    <location>
        <begin position="381"/>
        <end position="406"/>
    </location>
</feature>
<name>A0A4Y9VQX1_9PROT</name>
<dbReference type="AlphaFoldDB" id="A0A4Y9VQX1"/>
<keyword evidence="1" id="KW-1133">Transmembrane helix</keyword>
<organism evidence="2 3">
    <name type="scientific">Methylotenera oryzisoli</name>
    <dbReference type="NCBI Taxonomy" id="2080758"/>
    <lineage>
        <taxon>Bacteria</taxon>
        <taxon>Pseudomonadati</taxon>
        <taxon>Pseudomonadota</taxon>
        <taxon>Betaproteobacteria</taxon>
        <taxon>Nitrosomonadales</taxon>
        <taxon>Methylophilaceae</taxon>
        <taxon>Methylotenera</taxon>
    </lineage>
</organism>
<sequence>MANKTELRAVLTAVDKMSGPLKNIVRGSQLAHKSLRDIGNAGGELMRKIGLPAIASFTAVTYAALNAGKASLEYAGNIQDAADRTGAGVENYQVLSNMLGLVGASAEDSEALITKFNKGTSEAAAGVDKNFAGLMKKLKIPLKSANGDIISLTDALPDLAAAFAANKDPALQTRMVMELFGKSGTKMLPILNKGREGVKAWIAEQSRLGAVVKEESVGALDDLGDSLATVQTQVKAMQTNAFAKLVPALKPIVDSMSEWLAVNQEWLQAEIVSTITDISNALKEVNWKEVIKDLKETFAVIGSVVNALGGLKGVVIGMGLAFIAGPIAAVLTIAGSVLRFGSAIVMMLGGWSAVGAVIMRVVGIGRVFVSVLMLVGKSIFLIGRAILMNPIGLAITALVAGAYLVYKNWDKIKVWWQSFSTWIGGIVTDIAKKLTNLMPDWVKNMFTGSSISVMGAPSNVNSPGNKSNILGANKLNGEMTVRFENAPQGLRAGQGKTNQAGVGMNADVGYNPLAAFSL</sequence>
<proteinExistence type="predicted"/>
<comment type="caution">
    <text evidence="2">The sequence shown here is derived from an EMBL/GenBank/DDBJ whole genome shotgun (WGS) entry which is preliminary data.</text>
</comment>
<reference evidence="2 3" key="1">
    <citation type="submission" date="2018-02" db="EMBL/GenBank/DDBJ databases">
        <title>A novel lanthanide dependent methylotroph, Methylotenera sp. La3113.</title>
        <authorList>
            <person name="Lv H."/>
            <person name="Tani A."/>
        </authorList>
    </citation>
    <scope>NUCLEOTIDE SEQUENCE [LARGE SCALE GENOMIC DNA]</scope>
    <source>
        <strain evidence="2 3">La3113</strain>
    </source>
</reference>
<dbReference type="Proteomes" id="UP000297706">
    <property type="component" value="Unassembled WGS sequence"/>
</dbReference>